<keyword evidence="5 8" id="KW-0812">Transmembrane</keyword>
<feature type="domain" description="ABC transmembrane type-1" evidence="9">
    <location>
        <begin position="67"/>
        <end position="255"/>
    </location>
</feature>
<comment type="similarity">
    <text evidence="8">Belongs to the binding-protein-dependent transport system permease family.</text>
</comment>
<dbReference type="GO" id="GO:0055085">
    <property type="term" value="P:transmembrane transport"/>
    <property type="evidence" value="ECO:0007669"/>
    <property type="project" value="InterPro"/>
</dbReference>
<dbReference type="InterPro" id="IPR035906">
    <property type="entry name" value="MetI-like_sf"/>
</dbReference>
<dbReference type="Gene3D" id="1.10.3720.10">
    <property type="entry name" value="MetI-like"/>
    <property type="match status" value="1"/>
</dbReference>
<feature type="transmembrane region" description="Helical" evidence="8">
    <location>
        <begin position="236"/>
        <end position="255"/>
    </location>
</feature>
<feature type="transmembrane region" description="Helical" evidence="8">
    <location>
        <begin position="67"/>
        <end position="90"/>
    </location>
</feature>
<keyword evidence="2 8" id="KW-0813">Transport</keyword>
<evidence type="ECO:0000256" key="6">
    <source>
        <dbReference type="ARBA" id="ARBA00022989"/>
    </source>
</evidence>
<sequence>MSDRSLESNGPFAILFHTLFVSFIVAPLLIIVLVSFSDKGYISMPFDGASWRWYKAIWDAPELINAFWLSVWLGLGAATIASIVAVPAAIAIAKYRFAGREALTSLILSPLMIPHVVLGVAFLRFFSVTGISGSFIGLLLVHALIVTPYSLRLTLAAVIGIDRDAELAARSLGASKYVSFWKVLFPLILPGVAGGWLLAFIQSFDEVTMTIFVSTPGTTTLPVALYERIALMTDPVTTSVSTVMIVGTMILMFLLDRIVGLDKVLIGKK</sequence>
<keyword evidence="3" id="KW-1003">Cell membrane</keyword>
<dbReference type="OrthoDB" id="9782004at2"/>
<proteinExistence type="inferred from homology"/>
<evidence type="ECO:0000256" key="7">
    <source>
        <dbReference type="ARBA" id="ARBA00023136"/>
    </source>
</evidence>
<evidence type="ECO:0000256" key="1">
    <source>
        <dbReference type="ARBA" id="ARBA00004429"/>
    </source>
</evidence>
<dbReference type="AlphaFoldDB" id="A0A178L7B3"/>
<dbReference type="PANTHER" id="PTHR43357:SF4">
    <property type="entry name" value="INNER MEMBRANE ABC TRANSPORTER PERMEASE PROTEIN YDCV"/>
    <property type="match status" value="1"/>
</dbReference>
<keyword evidence="6 8" id="KW-1133">Transmembrane helix</keyword>
<dbReference type="InterPro" id="IPR000515">
    <property type="entry name" value="MetI-like"/>
</dbReference>
<comment type="caution">
    <text evidence="10">The sequence shown here is derived from an EMBL/GenBank/DDBJ whole genome shotgun (WGS) entry which is preliminary data.</text>
</comment>
<reference evidence="10 11" key="1">
    <citation type="submission" date="2016-04" db="EMBL/GenBank/DDBJ databases">
        <title>Draft Genome Sequences of Staphylococcus capitis Strain H36, S. capitis Strain H65, S. cohnii Strain H62, S. hominis Strain H69, Mycobacterium iranicum Strain H39, Plantibacter sp. Strain H53, Pseudomonas oryzihabitans Strain H72, and Microbacterium sp. Strain H83, isolated from residential settings.</title>
        <authorList>
            <person name="Lymperopoulou D."/>
            <person name="Adams R.I."/>
            <person name="Lindow S."/>
            <person name="Coil D.A."/>
            <person name="Jospin G."/>
            <person name="Eisen J.A."/>
        </authorList>
    </citation>
    <scope>NUCLEOTIDE SEQUENCE [LARGE SCALE GENOMIC DNA]</scope>
    <source>
        <strain evidence="10 11">H72</strain>
    </source>
</reference>
<dbReference type="Pfam" id="PF00528">
    <property type="entry name" value="BPD_transp_1"/>
    <property type="match status" value="1"/>
</dbReference>
<comment type="subcellular location">
    <subcellularLocation>
        <location evidence="1">Cell inner membrane</location>
        <topology evidence="1">Multi-pass membrane protein</topology>
    </subcellularLocation>
    <subcellularLocation>
        <location evidence="8">Cell membrane</location>
        <topology evidence="8">Multi-pass membrane protein</topology>
    </subcellularLocation>
</comment>
<dbReference type="EMBL" id="LWCR01000052">
    <property type="protein sequence ID" value="OAN25036.1"/>
    <property type="molecule type" value="Genomic_DNA"/>
</dbReference>
<accession>A0A178L7B3</accession>
<evidence type="ECO:0000313" key="11">
    <source>
        <dbReference type="Proteomes" id="UP000078356"/>
    </source>
</evidence>
<evidence type="ECO:0000256" key="3">
    <source>
        <dbReference type="ARBA" id="ARBA00022475"/>
    </source>
</evidence>
<gene>
    <name evidence="10" type="ORF">A4V15_23975</name>
</gene>
<dbReference type="SUPFAM" id="SSF161098">
    <property type="entry name" value="MetI-like"/>
    <property type="match status" value="1"/>
</dbReference>
<feature type="transmembrane region" description="Helical" evidence="8">
    <location>
        <begin position="135"/>
        <end position="159"/>
    </location>
</feature>
<evidence type="ECO:0000313" key="10">
    <source>
        <dbReference type="EMBL" id="OAN25036.1"/>
    </source>
</evidence>
<keyword evidence="7 8" id="KW-0472">Membrane</keyword>
<dbReference type="CDD" id="cd06261">
    <property type="entry name" value="TM_PBP2"/>
    <property type="match status" value="1"/>
</dbReference>
<feature type="transmembrane region" description="Helical" evidence="8">
    <location>
        <begin position="180"/>
        <end position="201"/>
    </location>
</feature>
<keyword evidence="4" id="KW-0997">Cell inner membrane</keyword>
<evidence type="ECO:0000256" key="4">
    <source>
        <dbReference type="ARBA" id="ARBA00022519"/>
    </source>
</evidence>
<dbReference type="PROSITE" id="PS50928">
    <property type="entry name" value="ABC_TM1"/>
    <property type="match status" value="1"/>
</dbReference>
<protein>
    <submittedName>
        <fullName evidence="10">ABC transporter permease</fullName>
    </submittedName>
</protein>
<evidence type="ECO:0000256" key="2">
    <source>
        <dbReference type="ARBA" id="ARBA00022448"/>
    </source>
</evidence>
<dbReference type="GO" id="GO:0005886">
    <property type="term" value="C:plasma membrane"/>
    <property type="evidence" value="ECO:0007669"/>
    <property type="project" value="UniProtKB-SubCell"/>
</dbReference>
<evidence type="ECO:0000256" key="8">
    <source>
        <dbReference type="RuleBase" id="RU363032"/>
    </source>
</evidence>
<feature type="transmembrane region" description="Helical" evidence="8">
    <location>
        <begin position="12"/>
        <end position="36"/>
    </location>
</feature>
<dbReference type="PANTHER" id="PTHR43357">
    <property type="entry name" value="INNER MEMBRANE ABC TRANSPORTER PERMEASE PROTEIN YDCV"/>
    <property type="match status" value="1"/>
</dbReference>
<evidence type="ECO:0000256" key="5">
    <source>
        <dbReference type="ARBA" id="ARBA00022692"/>
    </source>
</evidence>
<organism evidence="10 11">
    <name type="scientific">Pseudomonas oryzihabitans</name>
    <dbReference type="NCBI Taxonomy" id="47885"/>
    <lineage>
        <taxon>Bacteria</taxon>
        <taxon>Pseudomonadati</taxon>
        <taxon>Pseudomonadota</taxon>
        <taxon>Gammaproteobacteria</taxon>
        <taxon>Pseudomonadales</taxon>
        <taxon>Pseudomonadaceae</taxon>
        <taxon>Pseudomonas</taxon>
    </lineage>
</organism>
<name>A0A178L7B3_9PSED</name>
<evidence type="ECO:0000259" key="9">
    <source>
        <dbReference type="PROSITE" id="PS50928"/>
    </source>
</evidence>
<dbReference type="Proteomes" id="UP000078356">
    <property type="component" value="Unassembled WGS sequence"/>
</dbReference>
<feature type="transmembrane region" description="Helical" evidence="8">
    <location>
        <begin position="102"/>
        <end position="123"/>
    </location>
</feature>